<dbReference type="EMBL" id="CWJL01000005">
    <property type="protein sequence ID" value="CRY65745.1"/>
    <property type="molecule type" value="Genomic_DNA"/>
</dbReference>
<reference evidence="1" key="3">
    <citation type="submission" date="2015-03" db="EMBL/GenBank/DDBJ databases">
        <authorList>
            <person name="Murphy D."/>
        </authorList>
    </citation>
    <scope>NUCLEOTIDE SEQUENCE [LARGE SCALE GENOMIC DNA]</scope>
    <source>
        <strain evidence="1">A125KOH2</strain>
    </source>
</reference>
<name>A0A0T9R5Z8_9GAMM</name>
<keyword evidence="3" id="KW-1185">Reference proteome</keyword>
<gene>
    <name evidence="1" type="ORF">ERS008529_04111</name>
    <name evidence="2" type="ORF">ERS137968_01482</name>
</gene>
<accession>A0A0T9R5Z8</accession>
<reference evidence="4" key="2">
    <citation type="submission" date="2015-03" db="EMBL/GenBank/DDBJ databases">
        <authorList>
            <consortium name="Pathogen Informatics"/>
        </authorList>
    </citation>
    <scope>NUCLEOTIDE SEQUENCE [LARGE SCALE GENOMIC DNA]</scope>
    <source>
        <strain evidence="4">A125KOH2</strain>
    </source>
</reference>
<sequence length="883" mass="100834">MNNTFQPEIIRRLIHDFQFKEQAGYLRQGICPQCKKKELFTSLDKPWVLRCGRENKCGAEIIVKSLYSDLFDNWSEHYPQTERDPQAAADAYLSKARGLDLSLVAGCYTQESYHQKGQGSATVRFALPNGAHWERLIDRPERFDRKAHFSGRYAGYWWSHARQDLTGQKEIWLVEGIFDALSLNQNGIAAVSLMTCNNYPEKALQALAGLYDNSPRPALVWALDNGNAGERAIRKHVERSRSEGWIAKAALPSVGKATADWNDLHLAGKLTAKDMEAYRYYGALLIAKSAIDKALLMFKRTERHEFHFKHDARLYWFKLDIERHMKAVERIQCAEPHLDERAAKAKALQESGAVTEIANCYPTPLYFQKSIATDEAWYYLRIDFPGSTPPVKATFTAAQLSSSSEFKKRLLHVAKGAVYTGSTNQLDKLAKQELPQIKEVNTQNFIGYNREFESYIFNDVAVHNGTLYPINDEDYFEMRNLNLKSLSASPHLILNPNFTAFDPSWCADLWQAFGVKGYIALTFWLGSLFAEQIRTVQKSFPFLELVGEPGSGKSTLLEFLWRLSGRPDYEGFDPSKSTPVARARNFAQVGNLPVCLIEGDRSQDNARQRAFDWDELKSLYNGRSPRAVGIKTNNNETYEPPFKGAIIIAQNANTDGSKAFLERIIHLYTDRHDQTPQTKVAAEALERYPIETISGFILLATLKEREILERFFARYQTINNEIEIHPEINHIRIAKNHAQLIALLETLPLILPVDSKHIAETREAIVQLAIERALAIRKDHPLVQDFWETFDYLDTREACGVNHTRENDQIAVNFNHFLQVSNENRQPAINISEMKKLLKLGQTRKFLGIKSVRSRVSSAYNSTRPVESLYKMPEVMECWIFSK</sequence>
<dbReference type="AlphaFoldDB" id="A0A0T9R5Z8"/>
<dbReference type="EMBL" id="CQAZ01000053">
    <property type="protein sequence ID" value="CNI46553.1"/>
    <property type="molecule type" value="Genomic_DNA"/>
</dbReference>
<protein>
    <submittedName>
        <fullName evidence="1">DNA primase (Bacterial type)</fullName>
    </submittedName>
</protein>
<evidence type="ECO:0000313" key="3">
    <source>
        <dbReference type="Proteomes" id="UP000044625"/>
    </source>
</evidence>
<reference evidence="2 3" key="1">
    <citation type="submission" date="2015-03" db="EMBL/GenBank/DDBJ databases">
        <authorList>
            <consortium name="Pathogen Informatics"/>
            <person name="Murphy D."/>
        </authorList>
    </citation>
    <scope>NUCLEOTIDE SEQUENCE [LARGE SCALE GENOMIC DNA]</scope>
    <source>
        <strain evidence="2">Type strain: CIP110230</strain>
        <strain evidence="3">type strain: CIP110230</strain>
    </source>
</reference>
<dbReference type="InterPro" id="IPR034154">
    <property type="entry name" value="TOPRIM_DnaG/twinkle"/>
</dbReference>
<organism evidence="1 4">
    <name type="scientific">Yersinia pekkanenii</name>
    <dbReference type="NCBI Taxonomy" id="1288385"/>
    <lineage>
        <taxon>Bacteria</taxon>
        <taxon>Pseudomonadati</taxon>
        <taxon>Pseudomonadota</taxon>
        <taxon>Gammaproteobacteria</taxon>
        <taxon>Enterobacterales</taxon>
        <taxon>Yersiniaceae</taxon>
        <taxon>Yersinia</taxon>
    </lineage>
</organism>
<evidence type="ECO:0000313" key="2">
    <source>
        <dbReference type="EMBL" id="CRY65745.1"/>
    </source>
</evidence>
<dbReference type="Gene3D" id="3.40.1360.10">
    <property type="match status" value="1"/>
</dbReference>
<dbReference type="RefSeq" id="WP_049614946.1">
    <property type="nucleotide sequence ID" value="NZ_CAWMMU010000005.1"/>
</dbReference>
<evidence type="ECO:0000313" key="1">
    <source>
        <dbReference type="EMBL" id="CNI46553.1"/>
    </source>
</evidence>
<dbReference type="CDD" id="cd01029">
    <property type="entry name" value="TOPRIM_primases"/>
    <property type="match status" value="1"/>
</dbReference>
<dbReference type="Pfam" id="PF13155">
    <property type="entry name" value="Toprim_2"/>
    <property type="match status" value="1"/>
</dbReference>
<evidence type="ECO:0000313" key="4">
    <source>
        <dbReference type="Proteomes" id="UP000045840"/>
    </source>
</evidence>
<dbReference type="OrthoDB" id="5618772at2"/>
<dbReference type="Proteomes" id="UP000044625">
    <property type="component" value="Unassembled WGS sequence"/>
</dbReference>
<dbReference type="STRING" id="1288385.ERS137968_01482"/>
<dbReference type="Proteomes" id="UP000045840">
    <property type="component" value="Unassembled WGS sequence"/>
</dbReference>
<dbReference type="SUPFAM" id="SSF56731">
    <property type="entry name" value="DNA primase core"/>
    <property type="match status" value="1"/>
</dbReference>
<proteinExistence type="predicted"/>